<evidence type="ECO:0000256" key="3">
    <source>
        <dbReference type="ARBA" id="ARBA00011036"/>
    </source>
</evidence>
<evidence type="ECO:0000256" key="4">
    <source>
        <dbReference type="ARBA" id="ARBA00022448"/>
    </source>
</evidence>
<evidence type="ECO:0000256" key="13">
    <source>
        <dbReference type="ARBA" id="ARBA00042104"/>
    </source>
</evidence>
<comment type="catalytic activity">
    <reaction evidence="1">
        <text>NH4(+)(in) = NH4(+)(out)</text>
        <dbReference type="Rhea" id="RHEA:28747"/>
        <dbReference type="ChEBI" id="CHEBI:28938"/>
    </reaction>
</comment>
<evidence type="ECO:0000256" key="14">
    <source>
        <dbReference type="ARBA" id="ARBA00042473"/>
    </source>
</evidence>
<keyword evidence="5 17" id="KW-0812">Transmembrane</keyword>
<feature type="compositionally biased region" description="Basic and acidic residues" evidence="16">
    <location>
        <begin position="401"/>
        <end position="415"/>
    </location>
</feature>
<accession>A0A7K7D395</accession>
<dbReference type="InterPro" id="IPR002229">
    <property type="entry name" value="RhesusRHD"/>
</dbReference>
<evidence type="ECO:0000313" key="19">
    <source>
        <dbReference type="EMBL" id="NWY26968.1"/>
    </source>
</evidence>
<comment type="catalytic activity">
    <reaction evidence="11">
        <text>methylamine(out) = methylamine(in)</text>
        <dbReference type="Rhea" id="RHEA:74391"/>
        <dbReference type="ChEBI" id="CHEBI:59338"/>
    </reaction>
</comment>
<sequence length="415" mass="45167">MKFKFSILALLLEAIVIILFGIFVDYDSDHSRNLYPYFQDVHVMIFVGFGFLMTFLKKYGFSSVGFNMLIAAFGLQWGILMQGFWHMERGKISVNIESMINADFSTATALISFGALLGKTSPIQMLILTLLEITMFACNEHLVTKIFKATDVGASMTIHAFGAYFGLAAAFVLYRPGLTNKHDNDESTYHSDMFAMIGTLFLWLFWPSFNSAIAEAQVIAIINTYYSLAACTIVTFALSSLVDKRGKFSMVLIQNATLAGGVAVGTCADLEIHPFSAMFIGVIAGIVSVLGFQFLTPVMASKLRIQDTCGVHNLHGLPGILGGIAGIVVTAIKTETRNGHVLTPAMQAAGLGSTLAIAIVGGALTGAILKIPFLGQVSDQNCFDDSAYWEVPEEETMPEIHSSHRDEHSRFEAAM</sequence>
<feature type="transmembrane region" description="Helical" evidence="17">
    <location>
        <begin position="36"/>
        <end position="56"/>
    </location>
</feature>
<evidence type="ECO:0000256" key="17">
    <source>
        <dbReference type="SAM" id="Phobius"/>
    </source>
</evidence>
<evidence type="ECO:0000256" key="11">
    <source>
        <dbReference type="ARBA" id="ARBA00036281"/>
    </source>
</evidence>
<feature type="transmembrane region" description="Helical" evidence="17">
    <location>
        <begin position="275"/>
        <end position="295"/>
    </location>
</feature>
<feature type="transmembrane region" description="Helical" evidence="17">
    <location>
        <begin position="315"/>
        <end position="332"/>
    </location>
</feature>
<feature type="domain" description="Ammonium transporter AmtB-like" evidence="18">
    <location>
        <begin position="30"/>
        <end position="372"/>
    </location>
</feature>
<evidence type="ECO:0000256" key="8">
    <source>
        <dbReference type="ARBA" id="ARBA00023177"/>
    </source>
</evidence>
<dbReference type="PRINTS" id="PR00342">
    <property type="entry name" value="RHESUSRHD"/>
</dbReference>
<dbReference type="PANTHER" id="PTHR11730:SF32">
    <property type="entry name" value="AMMONIUM TRANSPORTER RH TYPE A"/>
    <property type="match status" value="1"/>
</dbReference>
<feature type="non-terminal residue" evidence="19">
    <location>
        <position position="415"/>
    </location>
</feature>
<dbReference type="AlphaFoldDB" id="A0A7K7D395"/>
<evidence type="ECO:0000256" key="15">
    <source>
        <dbReference type="ARBA" id="ARBA00046403"/>
    </source>
</evidence>
<keyword evidence="8" id="KW-0924">Ammonia transport</keyword>
<evidence type="ECO:0000256" key="12">
    <source>
        <dbReference type="ARBA" id="ARBA00041037"/>
    </source>
</evidence>
<feature type="non-terminal residue" evidence="19">
    <location>
        <position position="1"/>
    </location>
</feature>
<evidence type="ECO:0000256" key="10">
    <source>
        <dbReference type="ARBA" id="ARBA00035761"/>
    </source>
</evidence>
<dbReference type="FunFam" id="1.10.3430.10:FF:000001">
    <property type="entry name" value="Ammonium transporter Rh type C"/>
    <property type="match status" value="1"/>
</dbReference>
<evidence type="ECO:0000256" key="2">
    <source>
        <dbReference type="ARBA" id="ARBA00004141"/>
    </source>
</evidence>
<dbReference type="SUPFAM" id="SSF111352">
    <property type="entry name" value="Ammonium transporter"/>
    <property type="match status" value="1"/>
</dbReference>
<dbReference type="InterPro" id="IPR024041">
    <property type="entry name" value="NH4_transpt_AmtB-like_dom"/>
</dbReference>
<dbReference type="PANTHER" id="PTHR11730">
    <property type="entry name" value="AMMONIUM TRANSPORTER"/>
    <property type="match status" value="1"/>
</dbReference>
<dbReference type="Gene3D" id="1.10.3430.10">
    <property type="entry name" value="Ammonium transporter AmtB like domains"/>
    <property type="match status" value="1"/>
</dbReference>
<gene>
    <name evidence="19" type="primary">Rhag</name>
    <name evidence="19" type="ORF">PHEMEL_R05946</name>
</gene>
<reference evidence="19 20" key="1">
    <citation type="submission" date="2019-09" db="EMBL/GenBank/DDBJ databases">
        <title>Bird 10,000 Genomes (B10K) Project - Family phase.</title>
        <authorList>
            <person name="Zhang G."/>
        </authorList>
    </citation>
    <scope>NUCLEOTIDE SEQUENCE [LARGE SCALE GENOMIC DNA]</scope>
    <source>
        <strain evidence="19">OUT-0018</strain>
        <tissue evidence="19">Muscle</tissue>
    </source>
</reference>
<comment type="catalytic activity">
    <reaction evidence="10">
        <text>CO2(out) = CO2(in)</text>
        <dbReference type="Rhea" id="RHEA:74891"/>
        <dbReference type="ChEBI" id="CHEBI:16526"/>
    </reaction>
</comment>
<dbReference type="GO" id="GO:0097272">
    <property type="term" value="P:ammonium homeostasis"/>
    <property type="evidence" value="ECO:0007669"/>
    <property type="project" value="TreeGrafter"/>
</dbReference>
<evidence type="ECO:0000256" key="9">
    <source>
        <dbReference type="ARBA" id="ARBA00023180"/>
    </source>
</evidence>
<comment type="caution">
    <text evidence="19">The sequence shown here is derived from an EMBL/GenBank/DDBJ whole genome shotgun (WGS) entry which is preliminary data.</text>
</comment>
<keyword evidence="20" id="KW-1185">Reference proteome</keyword>
<organism evidence="19 20">
    <name type="scientific">Pheucticus melanocephalus</name>
    <name type="common">Black-headed grosbeak</name>
    <name type="synonym">Guiraca melanocephala</name>
    <dbReference type="NCBI Taxonomy" id="371919"/>
    <lineage>
        <taxon>Eukaryota</taxon>
        <taxon>Metazoa</taxon>
        <taxon>Chordata</taxon>
        <taxon>Craniata</taxon>
        <taxon>Vertebrata</taxon>
        <taxon>Euteleostomi</taxon>
        <taxon>Archelosauria</taxon>
        <taxon>Archosauria</taxon>
        <taxon>Dinosauria</taxon>
        <taxon>Saurischia</taxon>
        <taxon>Theropoda</taxon>
        <taxon>Coelurosauria</taxon>
        <taxon>Aves</taxon>
        <taxon>Neognathae</taxon>
        <taxon>Neoaves</taxon>
        <taxon>Telluraves</taxon>
        <taxon>Australaves</taxon>
        <taxon>Passeriformes</taxon>
        <taxon>Cardinalidae</taxon>
        <taxon>Pheucticus</taxon>
    </lineage>
</organism>
<dbReference type="EMBL" id="VZSJ01000895">
    <property type="protein sequence ID" value="NWY26968.1"/>
    <property type="molecule type" value="Genomic_DNA"/>
</dbReference>
<comment type="subunit">
    <text evidence="15">Homodimer. Heterotrimer; a RHCE monomer interacts with a RHAG homodimer. Component of the ankyrin-1 complex in the erythrocyte, composed of ANK1, RHCE, RHAG, SLC4A1, EPB42, GYPA, GYPB and AQP1. Interacts with GYPB (via the N-terminal); this interaction bridges the (RHAG)2(RHCE) heterotrimer with the SLC4A1 Band 3 I dimer complexed with GYPA.</text>
</comment>
<evidence type="ECO:0000313" key="20">
    <source>
        <dbReference type="Proteomes" id="UP000578259"/>
    </source>
</evidence>
<evidence type="ECO:0000256" key="7">
    <source>
        <dbReference type="ARBA" id="ARBA00023136"/>
    </source>
</evidence>
<keyword evidence="7 17" id="KW-0472">Membrane</keyword>
<evidence type="ECO:0000259" key="18">
    <source>
        <dbReference type="Pfam" id="PF00909"/>
    </source>
</evidence>
<feature type="transmembrane region" description="Helical" evidence="17">
    <location>
        <begin position="107"/>
        <end position="131"/>
    </location>
</feature>
<feature type="transmembrane region" description="Helical" evidence="17">
    <location>
        <begin position="344"/>
        <end position="369"/>
    </location>
</feature>
<name>A0A7K7D395_PHEME</name>
<evidence type="ECO:0000256" key="16">
    <source>
        <dbReference type="SAM" id="MobiDB-lite"/>
    </source>
</evidence>
<keyword evidence="9" id="KW-0325">Glycoprotein</keyword>
<keyword evidence="6 17" id="KW-1133">Transmembrane helix</keyword>
<feature type="transmembrane region" description="Helical" evidence="17">
    <location>
        <begin position="68"/>
        <end position="87"/>
    </location>
</feature>
<comment type="subcellular location">
    <subcellularLocation>
        <location evidence="2">Membrane</location>
        <topology evidence="2">Multi-pass membrane protein</topology>
    </subcellularLocation>
</comment>
<keyword evidence="4" id="KW-0813">Transport</keyword>
<comment type="similarity">
    <text evidence="3">Belongs to the ammonium transporter (TC 2.A.49) family. Rh subfamily.</text>
</comment>
<feature type="transmembrane region" description="Helical" evidence="17">
    <location>
        <begin position="152"/>
        <end position="174"/>
    </location>
</feature>
<feature type="transmembrane region" description="Helical" evidence="17">
    <location>
        <begin position="225"/>
        <end position="242"/>
    </location>
</feature>
<evidence type="ECO:0000256" key="1">
    <source>
        <dbReference type="ARBA" id="ARBA00000309"/>
    </source>
</evidence>
<dbReference type="GO" id="GO:0005886">
    <property type="term" value="C:plasma membrane"/>
    <property type="evidence" value="ECO:0007669"/>
    <property type="project" value="InterPro"/>
</dbReference>
<proteinExistence type="inferred from homology"/>
<feature type="transmembrane region" description="Helical" evidence="17">
    <location>
        <begin position="7"/>
        <end position="24"/>
    </location>
</feature>
<feature type="transmembrane region" description="Helical" evidence="17">
    <location>
        <begin position="194"/>
        <end position="213"/>
    </location>
</feature>
<dbReference type="InterPro" id="IPR029020">
    <property type="entry name" value="Ammonium/urea_transptr"/>
</dbReference>
<evidence type="ECO:0000256" key="6">
    <source>
        <dbReference type="ARBA" id="ARBA00022989"/>
    </source>
</evidence>
<dbReference type="Pfam" id="PF00909">
    <property type="entry name" value="Ammonium_transp"/>
    <property type="match status" value="1"/>
</dbReference>
<protein>
    <recommendedName>
        <fullName evidence="12">Ammonium transporter Rh type A</fullName>
    </recommendedName>
    <alternativeName>
        <fullName evidence="14">Erythrocyte membrane glycoprotein Rh50</fullName>
    </alternativeName>
    <alternativeName>
        <fullName evidence="13">Rhesus blood group family type A glycoprotein</fullName>
    </alternativeName>
</protein>
<evidence type="ECO:0000256" key="5">
    <source>
        <dbReference type="ARBA" id="ARBA00022692"/>
    </source>
</evidence>
<feature type="region of interest" description="Disordered" evidence="16">
    <location>
        <begin position="395"/>
        <end position="415"/>
    </location>
</feature>
<dbReference type="Proteomes" id="UP000578259">
    <property type="component" value="Unassembled WGS sequence"/>
</dbReference>
<dbReference type="GO" id="GO:0008519">
    <property type="term" value="F:ammonium channel activity"/>
    <property type="evidence" value="ECO:0007669"/>
    <property type="project" value="InterPro"/>
</dbReference>